<name>A0A430S2A6_THESC</name>
<comment type="caution">
    <text evidence="1">The sequence shown here is derived from an EMBL/GenBank/DDBJ whole genome shotgun (WGS) entry which is preliminary data.</text>
</comment>
<dbReference type="InterPro" id="IPR046053">
    <property type="entry name" value="DUF6011"/>
</dbReference>
<dbReference type="EMBL" id="PELY01000053">
    <property type="protein sequence ID" value="RTH27837.1"/>
    <property type="molecule type" value="Genomic_DNA"/>
</dbReference>
<gene>
    <name evidence="1" type="ORF">CSW38_02435</name>
</gene>
<dbReference type="AlphaFoldDB" id="A0A430S2A6"/>
<protein>
    <submittedName>
        <fullName evidence="1">Uncharacterized protein</fullName>
    </submittedName>
</protein>
<organism evidence="1 2">
    <name type="scientific">Thermus scotoductus</name>
    <dbReference type="NCBI Taxonomy" id="37636"/>
    <lineage>
        <taxon>Bacteria</taxon>
        <taxon>Thermotogati</taxon>
        <taxon>Deinococcota</taxon>
        <taxon>Deinococci</taxon>
        <taxon>Thermales</taxon>
        <taxon>Thermaceae</taxon>
        <taxon>Thermus</taxon>
    </lineage>
</organism>
<accession>A0A430S2A6</accession>
<sequence>MCGRELKDPRSIARGIGPVCARKQTRMLEMERQSRICYRGGRCLNPIHLSALLYRVEQALEHTQDPATYALGPVVGHRILEDIRQAMRRLRQSYGLDLPRGPEIRDWNEAKAQGVCPFGLICRGPDLGAVAQMEGAVLTLARAIAAKGIRPSDLLPYNLVQSIANMYEVVGEEREANNLRKQIERYDRRRRSRGGLDNYYAWIAEGVGSRA</sequence>
<reference evidence="1 2" key="1">
    <citation type="journal article" date="2019" name="Extremophiles">
        <title>Biogeography of thermophiles and predominance of Thermus scotoductus in domestic water heaters.</title>
        <authorList>
            <person name="Wilpiszeski R.L."/>
            <person name="Zhang Z."/>
            <person name="House C.H."/>
        </authorList>
    </citation>
    <scope>NUCLEOTIDE SEQUENCE [LARGE SCALE GENOMIC DNA]</scope>
    <source>
        <strain evidence="1 2">25_S25</strain>
    </source>
</reference>
<evidence type="ECO:0000313" key="1">
    <source>
        <dbReference type="EMBL" id="RTH27837.1"/>
    </source>
</evidence>
<proteinExistence type="predicted"/>
<dbReference type="Proteomes" id="UP000287306">
    <property type="component" value="Unassembled WGS sequence"/>
</dbReference>
<evidence type="ECO:0000313" key="2">
    <source>
        <dbReference type="Proteomes" id="UP000287306"/>
    </source>
</evidence>
<dbReference type="Pfam" id="PF19474">
    <property type="entry name" value="DUF6011"/>
    <property type="match status" value="1"/>
</dbReference>